<dbReference type="NCBIfam" id="NF004320">
    <property type="entry name" value="PRK05715.1-2"/>
    <property type="match status" value="1"/>
</dbReference>
<keyword evidence="8" id="KW-0618">Plastoquinone</keyword>
<dbReference type="InterPro" id="IPR001133">
    <property type="entry name" value="NADH_UbQ_OxRdtase_chain4L/K"/>
</dbReference>
<dbReference type="HAMAP" id="MF_01456">
    <property type="entry name" value="NDH1_NuoK"/>
    <property type="match status" value="1"/>
</dbReference>
<evidence type="ECO:0000313" key="9">
    <source>
        <dbReference type="EMBL" id="AFY91837.1"/>
    </source>
</evidence>
<dbReference type="GO" id="GO:0030964">
    <property type="term" value="C:NADH dehydrogenase complex"/>
    <property type="evidence" value="ECO:0007669"/>
    <property type="project" value="TreeGrafter"/>
</dbReference>
<dbReference type="PANTHER" id="PTHR11434">
    <property type="entry name" value="NADH-UBIQUINONE OXIDOREDUCTASE SUBUNIT ND4L"/>
    <property type="match status" value="1"/>
</dbReference>
<keyword evidence="5 8" id="KW-0874">Quinone</keyword>
<dbReference type="GO" id="GO:0048038">
    <property type="term" value="F:quinone binding"/>
    <property type="evidence" value="ECO:0007669"/>
    <property type="project" value="UniProtKB-KW"/>
</dbReference>
<dbReference type="KEGG" id="cmp:Cha6605_0554"/>
<evidence type="ECO:0000256" key="7">
    <source>
        <dbReference type="ARBA" id="ARBA00023136"/>
    </source>
</evidence>
<comment type="catalytic activity">
    <reaction evidence="8">
        <text>a plastoquinone + NADPH + (n+1) H(+)(in) = a plastoquinol + NADP(+) + n H(+)(out)</text>
        <dbReference type="Rhea" id="RHEA:42612"/>
        <dbReference type="Rhea" id="RHEA-COMP:9561"/>
        <dbReference type="Rhea" id="RHEA-COMP:9562"/>
        <dbReference type="ChEBI" id="CHEBI:15378"/>
        <dbReference type="ChEBI" id="CHEBI:17757"/>
        <dbReference type="ChEBI" id="CHEBI:57783"/>
        <dbReference type="ChEBI" id="CHEBI:58349"/>
        <dbReference type="ChEBI" id="CHEBI:62192"/>
    </reaction>
</comment>
<dbReference type="EC" id="7.1.1.-" evidence="8"/>
<evidence type="ECO:0000313" key="10">
    <source>
        <dbReference type="Proteomes" id="UP000010366"/>
    </source>
</evidence>
<dbReference type="NCBIfam" id="NF004321">
    <property type="entry name" value="PRK05715.1-3"/>
    <property type="match status" value="1"/>
</dbReference>
<evidence type="ECO:0000256" key="3">
    <source>
        <dbReference type="ARBA" id="ARBA00022448"/>
    </source>
</evidence>
<dbReference type="NCBIfam" id="NF004322">
    <property type="entry name" value="PRK05715.1-4"/>
    <property type="match status" value="1"/>
</dbReference>
<name>K9U9S8_CHAP6</name>
<evidence type="ECO:0000256" key="1">
    <source>
        <dbReference type="ARBA" id="ARBA00004141"/>
    </source>
</evidence>
<sequence>MLQLQLPYFLILAAALFCIGIYGLVTSRNAVRVLMSIELMLNAVNLNLMSFSNYIDSTEIKGQVFTVFVIAIAAAEAAVGLAIVLSIYRNRDTVDMEQFNLLKW</sequence>
<feature type="transmembrane region" description="Helical" evidence="8">
    <location>
        <begin position="37"/>
        <end position="55"/>
    </location>
</feature>
<dbReference type="AlphaFoldDB" id="K9U9S8"/>
<keyword evidence="8" id="KW-0793">Thylakoid</keyword>
<comment type="function">
    <text evidence="8">NDH-1 shuttles electrons from an unknown electron donor, via FMN and iron-sulfur (Fe-S) centers, to quinones in the respiratory and/or the photosynthetic chain. The immediate electron acceptor for the enzyme in this species is believed to be plastoquinone. Couples the redox reaction to proton translocation, and thus conserves the redox energy in a proton gradient. Cyanobacterial NDH-1 also plays a role in inorganic carbon-concentration.</text>
</comment>
<reference evidence="9 10" key="1">
    <citation type="submission" date="2012-05" db="EMBL/GenBank/DDBJ databases">
        <title>Finished chromosome of genome of Chamaesiphon sp. PCC 6605.</title>
        <authorList>
            <consortium name="US DOE Joint Genome Institute"/>
            <person name="Gugger M."/>
            <person name="Coursin T."/>
            <person name="Rippka R."/>
            <person name="Tandeau De Marsac N."/>
            <person name="Huntemann M."/>
            <person name="Wei C.-L."/>
            <person name="Han J."/>
            <person name="Detter J.C."/>
            <person name="Han C."/>
            <person name="Tapia R."/>
            <person name="Chen A."/>
            <person name="Kyrpides N."/>
            <person name="Mavromatis K."/>
            <person name="Markowitz V."/>
            <person name="Szeto E."/>
            <person name="Ivanova N."/>
            <person name="Pagani I."/>
            <person name="Pati A."/>
            <person name="Goodwin L."/>
            <person name="Nordberg H.P."/>
            <person name="Cantor M.N."/>
            <person name="Hua S.X."/>
            <person name="Woyke T."/>
            <person name="Kerfeld C.A."/>
        </authorList>
    </citation>
    <scope>NUCLEOTIDE SEQUENCE [LARGE SCALE GENOMIC DNA]</scope>
    <source>
        <strain evidence="10">ATCC 27169 / PCC 6605</strain>
    </source>
</reference>
<organism evidence="9 10">
    <name type="scientific">Chamaesiphon minutus (strain ATCC 27169 / PCC 6605)</name>
    <dbReference type="NCBI Taxonomy" id="1173020"/>
    <lineage>
        <taxon>Bacteria</taxon>
        <taxon>Bacillati</taxon>
        <taxon>Cyanobacteriota</taxon>
        <taxon>Cyanophyceae</taxon>
        <taxon>Gomontiellales</taxon>
        <taxon>Chamaesiphonaceae</taxon>
        <taxon>Chamaesiphon</taxon>
    </lineage>
</organism>
<keyword evidence="7 8" id="KW-0472">Membrane</keyword>
<dbReference type="NCBIfam" id="NF004323">
    <property type="entry name" value="PRK05715.1-5"/>
    <property type="match status" value="1"/>
</dbReference>
<dbReference type="PANTHER" id="PTHR11434:SF16">
    <property type="entry name" value="NADH-UBIQUINONE OXIDOREDUCTASE CHAIN 4L"/>
    <property type="match status" value="1"/>
</dbReference>
<dbReference type="GO" id="GO:0019684">
    <property type="term" value="P:photosynthesis, light reaction"/>
    <property type="evidence" value="ECO:0007669"/>
    <property type="project" value="UniProtKB-UniRule"/>
</dbReference>
<comment type="similarity">
    <text evidence="2 8">Belongs to the complex I subunit 4L family.</text>
</comment>
<feature type="transmembrane region" description="Helical" evidence="8">
    <location>
        <begin position="6"/>
        <end position="25"/>
    </location>
</feature>
<evidence type="ECO:0000256" key="8">
    <source>
        <dbReference type="HAMAP-Rule" id="MF_01456"/>
    </source>
</evidence>
<feature type="transmembrane region" description="Helical" evidence="8">
    <location>
        <begin position="67"/>
        <end position="88"/>
    </location>
</feature>
<keyword evidence="8" id="KW-1278">Translocase</keyword>
<evidence type="ECO:0000256" key="6">
    <source>
        <dbReference type="ARBA" id="ARBA00022989"/>
    </source>
</evidence>
<comment type="subunit">
    <text evidence="8">NDH-1 can be composed of about 15 different subunits; different subcomplexes with different compositions have been identified which probably have different functions.</text>
</comment>
<dbReference type="HOGENOM" id="CLU_144724_1_1_3"/>
<evidence type="ECO:0000256" key="2">
    <source>
        <dbReference type="ARBA" id="ARBA00010519"/>
    </source>
</evidence>
<proteinExistence type="inferred from homology"/>
<dbReference type="GO" id="GO:0031676">
    <property type="term" value="C:plasma membrane-derived thylakoid membrane"/>
    <property type="evidence" value="ECO:0007669"/>
    <property type="project" value="UniProtKB-SubCell"/>
</dbReference>
<evidence type="ECO:0000256" key="5">
    <source>
        <dbReference type="ARBA" id="ARBA00022719"/>
    </source>
</evidence>
<dbReference type="GO" id="GO:0042773">
    <property type="term" value="P:ATP synthesis coupled electron transport"/>
    <property type="evidence" value="ECO:0007669"/>
    <property type="project" value="InterPro"/>
</dbReference>
<keyword evidence="4 8" id="KW-0812">Transmembrane</keyword>
<dbReference type="InterPro" id="IPR039428">
    <property type="entry name" value="NUOK/Mnh_C1-like"/>
</dbReference>
<dbReference type="GO" id="GO:0016655">
    <property type="term" value="F:oxidoreductase activity, acting on NAD(P)H, quinone or similar compound as acceptor"/>
    <property type="evidence" value="ECO:0007669"/>
    <property type="project" value="UniProtKB-UniRule"/>
</dbReference>
<dbReference type="Proteomes" id="UP000010366">
    <property type="component" value="Chromosome"/>
</dbReference>
<comment type="subcellular location">
    <subcellularLocation>
        <location evidence="8">Cellular thylakoid membrane</location>
        <topology evidence="8">Multi-pass membrane protein</topology>
    </subcellularLocation>
    <subcellularLocation>
        <location evidence="1">Membrane</location>
        <topology evidence="1">Multi-pass membrane protein</topology>
    </subcellularLocation>
</comment>
<protein>
    <recommendedName>
        <fullName evidence="8">NAD(P)H-quinone oxidoreductase subunit 4L</fullName>
        <ecNumber evidence="8">7.1.1.-</ecNumber>
    </recommendedName>
    <alternativeName>
        <fullName evidence="8">NAD(P)H dehydrogenase subunit 4L</fullName>
    </alternativeName>
    <alternativeName>
        <fullName evidence="8">NADH-plastoquinone oxidoreductase subunit 4L</fullName>
    </alternativeName>
    <alternativeName>
        <fullName evidence="8">NDH-1, subunit 4L</fullName>
    </alternativeName>
    <alternativeName>
        <fullName evidence="8">NDH-E</fullName>
    </alternativeName>
</protein>
<dbReference type="RefSeq" id="WP_015158031.1">
    <property type="nucleotide sequence ID" value="NC_019697.1"/>
</dbReference>
<dbReference type="EMBL" id="CP003600">
    <property type="protein sequence ID" value="AFY91837.1"/>
    <property type="molecule type" value="Genomic_DNA"/>
</dbReference>
<keyword evidence="10" id="KW-1185">Reference proteome</keyword>
<keyword evidence="9" id="KW-0830">Ubiquinone</keyword>
<dbReference type="PATRIC" id="fig|1173020.3.peg.659"/>
<dbReference type="eggNOG" id="COG0713">
    <property type="taxonomic scope" value="Bacteria"/>
</dbReference>
<comment type="catalytic activity">
    <reaction evidence="8">
        <text>a plastoquinone + NADH + (n+1) H(+)(in) = a plastoquinol + NAD(+) + n H(+)(out)</text>
        <dbReference type="Rhea" id="RHEA:42608"/>
        <dbReference type="Rhea" id="RHEA-COMP:9561"/>
        <dbReference type="Rhea" id="RHEA-COMP:9562"/>
        <dbReference type="ChEBI" id="CHEBI:15378"/>
        <dbReference type="ChEBI" id="CHEBI:17757"/>
        <dbReference type="ChEBI" id="CHEBI:57540"/>
        <dbReference type="ChEBI" id="CHEBI:57945"/>
        <dbReference type="ChEBI" id="CHEBI:62192"/>
    </reaction>
</comment>
<dbReference type="STRING" id="1173020.Cha6605_0554"/>
<keyword evidence="8" id="KW-0521">NADP</keyword>
<gene>
    <name evidence="8" type="primary">ndhE</name>
    <name evidence="9" type="ORF">Cha6605_0554</name>
</gene>
<dbReference type="FunFam" id="1.10.287.3510:FF:000001">
    <property type="entry name" value="NADH-quinone oxidoreductase subunit K"/>
    <property type="match status" value="1"/>
</dbReference>
<keyword evidence="6 8" id="KW-1133">Transmembrane helix</keyword>
<keyword evidence="8" id="KW-0520">NAD</keyword>
<dbReference type="Gene3D" id="1.10.287.3510">
    <property type="match status" value="1"/>
</dbReference>
<evidence type="ECO:0000256" key="4">
    <source>
        <dbReference type="ARBA" id="ARBA00022692"/>
    </source>
</evidence>
<dbReference type="Pfam" id="PF00420">
    <property type="entry name" value="Oxidored_q2"/>
    <property type="match status" value="1"/>
</dbReference>
<keyword evidence="3 8" id="KW-0813">Transport</keyword>
<accession>K9U9S8</accession>